<dbReference type="InterPro" id="IPR004044">
    <property type="entry name" value="KH_dom_type_2"/>
</dbReference>
<dbReference type="InterPro" id="IPR009019">
    <property type="entry name" value="KH_sf_prok-type"/>
</dbReference>
<evidence type="ECO:0000256" key="8">
    <source>
        <dbReference type="HAMAP-Rule" id="MF_01309"/>
    </source>
</evidence>
<dbReference type="CDD" id="cd02412">
    <property type="entry name" value="KH-II_30S_S3"/>
    <property type="match status" value="1"/>
</dbReference>
<comment type="function">
    <text evidence="6 8">Binds the lower part of the 30S subunit head. Binds mRNA in the 70S ribosome, positioning it for translation.</text>
</comment>
<dbReference type="Gene3D" id="3.30.300.20">
    <property type="match status" value="1"/>
</dbReference>
<evidence type="ECO:0000313" key="11">
    <source>
        <dbReference type="EMBL" id="PIP46444.1"/>
    </source>
</evidence>
<comment type="subunit">
    <text evidence="8">Part of the 30S ribosomal subunit. Forms a tight complex with proteins S10 and S14.</text>
</comment>
<sequence>MATKIRPDSYRLGILKPWSSRWISRKNIAEWLEEDEKIRKIIMSKIGQAGVASVEIERTNDKCKIFIKAARPGLVIGRGGKGIENLTQLIEKIVKSKTSLSLNVEELRRTEISAQVVAQNIAWDLEKRMRYRRTMKKYLDSMMQNRNVYGAKVKLAGRLDGHEISRREQLSRGKLPLSTLRADIDYGEATAFTTYGTIGVKIWVYKGEIFENEKKD</sequence>
<dbReference type="SUPFAM" id="SSF54821">
    <property type="entry name" value="Ribosomal protein S3 C-terminal domain"/>
    <property type="match status" value="1"/>
</dbReference>
<evidence type="ECO:0000256" key="4">
    <source>
        <dbReference type="ARBA" id="ARBA00022980"/>
    </source>
</evidence>
<dbReference type="InterPro" id="IPR004087">
    <property type="entry name" value="KH_dom"/>
</dbReference>
<dbReference type="InterPro" id="IPR005704">
    <property type="entry name" value="Ribosomal_uS3_bac-typ"/>
</dbReference>
<evidence type="ECO:0000256" key="5">
    <source>
        <dbReference type="ARBA" id="ARBA00023274"/>
    </source>
</evidence>
<name>A0A2H0AM27_9BACT</name>
<keyword evidence="4 8" id="KW-0689">Ribosomal protein</keyword>
<accession>A0A2H0AM27</accession>
<evidence type="ECO:0000313" key="12">
    <source>
        <dbReference type="Proteomes" id="UP000230007"/>
    </source>
</evidence>
<dbReference type="HAMAP" id="MF_01309_B">
    <property type="entry name" value="Ribosomal_uS3_B"/>
    <property type="match status" value="1"/>
</dbReference>
<dbReference type="Pfam" id="PF00189">
    <property type="entry name" value="Ribosomal_S3_C"/>
    <property type="match status" value="1"/>
</dbReference>
<comment type="similarity">
    <text evidence="1 8 9">Belongs to the universal ribosomal protein uS3 family.</text>
</comment>
<keyword evidence="2 8" id="KW-0699">rRNA-binding</keyword>
<gene>
    <name evidence="8 11" type="primary">rpsC</name>
    <name evidence="11" type="ORF">COX15_00615</name>
</gene>
<keyword evidence="3 8" id="KW-0694">RNA-binding</keyword>
<dbReference type="EMBL" id="PCSK01000012">
    <property type="protein sequence ID" value="PIP46444.1"/>
    <property type="molecule type" value="Genomic_DNA"/>
</dbReference>
<dbReference type="InterPro" id="IPR001351">
    <property type="entry name" value="Ribosomal_uS3_C"/>
</dbReference>
<dbReference type="PANTHER" id="PTHR11760">
    <property type="entry name" value="30S/40S RIBOSOMAL PROTEIN S3"/>
    <property type="match status" value="1"/>
</dbReference>
<evidence type="ECO:0000256" key="1">
    <source>
        <dbReference type="ARBA" id="ARBA00010761"/>
    </source>
</evidence>
<protein>
    <recommendedName>
        <fullName evidence="7 8">Small ribosomal subunit protein uS3</fullName>
    </recommendedName>
</protein>
<dbReference type="GO" id="GO:0003729">
    <property type="term" value="F:mRNA binding"/>
    <property type="evidence" value="ECO:0007669"/>
    <property type="project" value="UniProtKB-UniRule"/>
</dbReference>
<dbReference type="FunFam" id="3.30.300.20:FF:000001">
    <property type="entry name" value="30S ribosomal protein S3"/>
    <property type="match status" value="1"/>
</dbReference>
<feature type="domain" description="KH type-2" evidence="10">
    <location>
        <begin position="38"/>
        <end position="108"/>
    </location>
</feature>
<dbReference type="InterPro" id="IPR036419">
    <property type="entry name" value="Ribosomal_S3_C_sf"/>
</dbReference>
<dbReference type="AlphaFoldDB" id="A0A2H0AM27"/>
<comment type="caution">
    <text evidence="11">The sequence shown here is derived from an EMBL/GenBank/DDBJ whole genome shotgun (WGS) entry which is preliminary data.</text>
</comment>
<evidence type="ECO:0000256" key="9">
    <source>
        <dbReference type="RuleBase" id="RU003624"/>
    </source>
</evidence>
<dbReference type="GO" id="GO:0003735">
    <property type="term" value="F:structural constituent of ribosome"/>
    <property type="evidence" value="ECO:0007669"/>
    <property type="project" value="InterPro"/>
</dbReference>
<dbReference type="NCBIfam" id="TIGR01009">
    <property type="entry name" value="rpsC_bact"/>
    <property type="match status" value="1"/>
</dbReference>
<dbReference type="GO" id="GO:0006412">
    <property type="term" value="P:translation"/>
    <property type="evidence" value="ECO:0007669"/>
    <property type="project" value="UniProtKB-UniRule"/>
</dbReference>
<evidence type="ECO:0000256" key="7">
    <source>
        <dbReference type="ARBA" id="ARBA00035257"/>
    </source>
</evidence>
<dbReference type="Proteomes" id="UP000230007">
    <property type="component" value="Unassembled WGS sequence"/>
</dbReference>
<keyword evidence="5 8" id="KW-0687">Ribonucleoprotein</keyword>
<proteinExistence type="inferred from homology"/>
<evidence type="ECO:0000256" key="6">
    <source>
        <dbReference type="ARBA" id="ARBA00024998"/>
    </source>
</evidence>
<dbReference type="Pfam" id="PF07650">
    <property type="entry name" value="KH_2"/>
    <property type="match status" value="1"/>
</dbReference>
<dbReference type="InterPro" id="IPR015946">
    <property type="entry name" value="KH_dom-like_a/b"/>
</dbReference>
<dbReference type="SUPFAM" id="SSF54814">
    <property type="entry name" value="Prokaryotic type KH domain (KH-domain type II)"/>
    <property type="match status" value="1"/>
</dbReference>
<dbReference type="SMART" id="SM00322">
    <property type="entry name" value="KH"/>
    <property type="match status" value="1"/>
</dbReference>
<dbReference type="InterPro" id="IPR018280">
    <property type="entry name" value="Ribosomal_uS3_CS"/>
</dbReference>
<dbReference type="GO" id="GO:0022627">
    <property type="term" value="C:cytosolic small ribosomal subunit"/>
    <property type="evidence" value="ECO:0007669"/>
    <property type="project" value="TreeGrafter"/>
</dbReference>
<reference evidence="11 12" key="1">
    <citation type="submission" date="2017-09" db="EMBL/GenBank/DDBJ databases">
        <title>Depth-based differentiation of microbial function through sediment-hosted aquifers and enrichment of novel symbionts in the deep terrestrial subsurface.</title>
        <authorList>
            <person name="Probst A.J."/>
            <person name="Ladd B."/>
            <person name="Jarett J.K."/>
            <person name="Geller-Mcgrath D.E."/>
            <person name="Sieber C.M."/>
            <person name="Emerson J.B."/>
            <person name="Anantharaman K."/>
            <person name="Thomas B.C."/>
            <person name="Malmstrom R."/>
            <person name="Stieglmeier M."/>
            <person name="Klingl A."/>
            <person name="Woyke T."/>
            <person name="Ryan C.M."/>
            <person name="Banfield J.F."/>
        </authorList>
    </citation>
    <scope>NUCLEOTIDE SEQUENCE [LARGE SCALE GENOMIC DNA]</scope>
    <source>
        <strain evidence="11">CG23_combo_of_CG06-09_8_20_14_all_42_19</strain>
    </source>
</reference>
<dbReference type="Gene3D" id="3.30.1140.32">
    <property type="entry name" value="Ribosomal protein S3, C-terminal domain"/>
    <property type="match status" value="1"/>
</dbReference>
<dbReference type="GO" id="GO:0019843">
    <property type="term" value="F:rRNA binding"/>
    <property type="evidence" value="ECO:0007669"/>
    <property type="project" value="UniProtKB-UniRule"/>
</dbReference>
<evidence type="ECO:0000256" key="2">
    <source>
        <dbReference type="ARBA" id="ARBA00022730"/>
    </source>
</evidence>
<dbReference type="PANTHER" id="PTHR11760:SF19">
    <property type="entry name" value="SMALL RIBOSOMAL SUBUNIT PROTEIN US3C"/>
    <property type="match status" value="1"/>
</dbReference>
<dbReference type="PROSITE" id="PS50823">
    <property type="entry name" value="KH_TYPE_2"/>
    <property type="match status" value="1"/>
</dbReference>
<dbReference type="InterPro" id="IPR057258">
    <property type="entry name" value="Ribosomal_uS3"/>
</dbReference>
<organism evidence="11 12">
    <name type="scientific">Candidatus Colwellbacteria bacterium CG23_combo_of_CG06-09_8_20_14_all_42_19</name>
    <dbReference type="NCBI Taxonomy" id="1974541"/>
    <lineage>
        <taxon>Bacteria</taxon>
        <taxon>Candidatus Colwelliibacteriota</taxon>
    </lineage>
</organism>
<evidence type="ECO:0000259" key="10">
    <source>
        <dbReference type="PROSITE" id="PS50823"/>
    </source>
</evidence>
<dbReference type="PROSITE" id="PS00548">
    <property type="entry name" value="RIBOSOMAL_S3"/>
    <property type="match status" value="1"/>
</dbReference>
<evidence type="ECO:0000256" key="3">
    <source>
        <dbReference type="ARBA" id="ARBA00022884"/>
    </source>
</evidence>